<keyword evidence="1" id="KW-0812">Transmembrane</keyword>
<dbReference type="PANTHER" id="PTHR37992">
    <property type="entry name" value="EXPRESSED PROTEIN"/>
    <property type="match status" value="1"/>
</dbReference>
<name>A0A074VYS8_AURM1</name>
<feature type="transmembrane region" description="Helical" evidence="1">
    <location>
        <begin position="178"/>
        <end position="202"/>
    </location>
</feature>
<dbReference type="Pfam" id="PF08611">
    <property type="entry name" value="DUF1774"/>
    <property type="match status" value="1"/>
</dbReference>
<dbReference type="HOGENOM" id="CLU_061220_0_0_1"/>
<sequence length="305" mass="34757">MPENNSSEGVAQTIQTVHERVHSVNPFMDRESYPTGSLRSYKILTAASWLLLVVTSIYYTFNAPTEGKHHRGTIWHQNSHRHTPFALNSIITSVYMIVLYILQIGYCWHLYSENPVYVKAAADVGSHFIFNNLLWFGFIHLWCRSHFWLAEMLVIINFFNLSALYFKHSRTPRFIHIPVVSGPLALNYVLLFTVGAAAVNAHSLPARILANVMIWSIMGYGFFFLVAYKDYTMGFNLSVLCAALGVSQFLTHVIAFQWIFAFVIMGVLFILSVLVSFPGIIGQDPFKRGAVVDEDRERQPLLQEE</sequence>
<feature type="transmembrane region" description="Helical" evidence="1">
    <location>
        <begin position="235"/>
        <end position="254"/>
    </location>
</feature>
<feature type="transmembrane region" description="Helical" evidence="1">
    <location>
        <begin position="208"/>
        <end position="228"/>
    </location>
</feature>
<dbReference type="RefSeq" id="XP_040879900.1">
    <property type="nucleotide sequence ID" value="XM_041026418.1"/>
</dbReference>
<dbReference type="AlphaFoldDB" id="A0A074VYS8"/>
<dbReference type="PANTHER" id="PTHR37992:SF1">
    <property type="entry name" value="DUF1774-DOMAIN-CONTAINING PROTEIN"/>
    <property type="match status" value="1"/>
</dbReference>
<reference evidence="2 3" key="1">
    <citation type="journal article" date="2014" name="BMC Genomics">
        <title>Genome sequencing of four Aureobasidium pullulans varieties: biotechnological potential, stress tolerance, and description of new species.</title>
        <authorList>
            <person name="Gostin Ar C."/>
            <person name="Ohm R.A."/>
            <person name="Kogej T."/>
            <person name="Sonjak S."/>
            <person name="Turk M."/>
            <person name="Zajc J."/>
            <person name="Zalar P."/>
            <person name="Grube M."/>
            <person name="Sun H."/>
            <person name="Han J."/>
            <person name="Sharma A."/>
            <person name="Chiniquy J."/>
            <person name="Ngan C.Y."/>
            <person name="Lipzen A."/>
            <person name="Barry K."/>
            <person name="Grigoriev I.V."/>
            <person name="Gunde-Cimerman N."/>
        </authorList>
    </citation>
    <scope>NUCLEOTIDE SEQUENCE [LARGE SCALE GENOMIC DNA]</scope>
    <source>
        <strain evidence="2 3">CBS 110374</strain>
    </source>
</reference>
<feature type="transmembrane region" description="Helical" evidence="1">
    <location>
        <begin position="85"/>
        <end position="108"/>
    </location>
</feature>
<organism evidence="2 3">
    <name type="scientific">Aureobasidium melanogenum (strain CBS 110374)</name>
    <name type="common">Aureobasidium pullulans var. melanogenum</name>
    <dbReference type="NCBI Taxonomy" id="1043003"/>
    <lineage>
        <taxon>Eukaryota</taxon>
        <taxon>Fungi</taxon>
        <taxon>Dikarya</taxon>
        <taxon>Ascomycota</taxon>
        <taxon>Pezizomycotina</taxon>
        <taxon>Dothideomycetes</taxon>
        <taxon>Dothideomycetidae</taxon>
        <taxon>Dothideales</taxon>
        <taxon>Saccotheciaceae</taxon>
        <taxon>Aureobasidium</taxon>
    </lineage>
</organism>
<gene>
    <name evidence="2" type="ORF">M437DRAFT_75400</name>
</gene>
<keyword evidence="3" id="KW-1185">Reference proteome</keyword>
<keyword evidence="1" id="KW-1133">Transmembrane helix</keyword>
<feature type="transmembrane region" description="Helical" evidence="1">
    <location>
        <begin position="147"/>
        <end position="166"/>
    </location>
</feature>
<dbReference type="EMBL" id="KL584833">
    <property type="protein sequence ID" value="KEQ62877.1"/>
    <property type="molecule type" value="Genomic_DNA"/>
</dbReference>
<feature type="transmembrane region" description="Helical" evidence="1">
    <location>
        <begin position="43"/>
        <end position="61"/>
    </location>
</feature>
<evidence type="ECO:0000313" key="3">
    <source>
        <dbReference type="Proteomes" id="UP000030672"/>
    </source>
</evidence>
<dbReference type="Proteomes" id="UP000030672">
    <property type="component" value="Unassembled WGS sequence"/>
</dbReference>
<keyword evidence="1" id="KW-0472">Membrane</keyword>
<protein>
    <submittedName>
        <fullName evidence="2">DUF1774-domain-containing protein</fullName>
    </submittedName>
</protein>
<dbReference type="GeneID" id="63919791"/>
<evidence type="ECO:0000256" key="1">
    <source>
        <dbReference type="SAM" id="Phobius"/>
    </source>
</evidence>
<dbReference type="STRING" id="1043003.A0A074VYS8"/>
<evidence type="ECO:0000313" key="2">
    <source>
        <dbReference type="EMBL" id="KEQ62877.1"/>
    </source>
</evidence>
<proteinExistence type="predicted"/>
<feature type="transmembrane region" description="Helical" evidence="1">
    <location>
        <begin position="260"/>
        <end position="281"/>
    </location>
</feature>
<dbReference type="InterPro" id="IPR013920">
    <property type="entry name" value="DUF1774_fun"/>
</dbReference>
<accession>A0A074VYS8</accession>